<accession>A0A8J5Y0H2</accession>
<evidence type="ECO:0000313" key="2">
    <source>
        <dbReference type="EMBL" id="KAG8469000.1"/>
    </source>
</evidence>
<dbReference type="EMBL" id="JAGTXO010000003">
    <property type="protein sequence ID" value="KAG8469000.1"/>
    <property type="molecule type" value="Genomic_DNA"/>
</dbReference>
<feature type="region of interest" description="Disordered" evidence="1">
    <location>
        <begin position="100"/>
        <end position="129"/>
    </location>
</feature>
<reference evidence="2" key="1">
    <citation type="submission" date="2021-05" db="EMBL/GenBank/DDBJ databases">
        <title>The genome of the haptophyte Pavlova lutheri (Diacronema luteri, Pavlovales) - a model for lipid biosynthesis in eukaryotic algae.</title>
        <authorList>
            <person name="Hulatt C.J."/>
            <person name="Posewitz M.C."/>
        </authorList>
    </citation>
    <scope>NUCLEOTIDE SEQUENCE</scope>
    <source>
        <strain evidence="2">NIVA-4/92</strain>
    </source>
</reference>
<keyword evidence="3" id="KW-1185">Reference proteome</keyword>
<organism evidence="2 3">
    <name type="scientific">Diacronema lutheri</name>
    <name type="common">Unicellular marine alga</name>
    <name type="synonym">Monochrysis lutheri</name>
    <dbReference type="NCBI Taxonomy" id="2081491"/>
    <lineage>
        <taxon>Eukaryota</taxon>
        <taxon>Haptista</taxon>
        <taxon>Haptophyta</taxon>
        <taxon>Pavlovophyceae</taxon>
        <taxon>Pavlovales</taxon>
        <taxon>Pavlovaceae</taxon>
        <taxon>Diacronema</taxon>
    </lineage>
</organism>
<dbReference type="OrthoDB" id="1112980at2759"/>
<proteinExistence type="predicted"/>
<name>A0A8J5Y0H2_DIALT</name>
<comment type="caution">
    <text evidence="2">The sequence shown here is derived from an EMBL/GenBank/DDBJ whole genome shotgun (WGS) entry which is preliminary data.</text>
</comment>
<evidence type="ECO:0000313" key="3">
    <source>
        <dbReference type="Proteomes" id="UP000751190"/>
    </source>
</evidence>
<sequence length="129" mass="13500">MEGHGAASRSRVLLGVDEARVPHVLLQPQRPQIGAPPRSALLDRLATFLPAMEASNARMARNEPVVLHEDDFATDAAADAAPGEVEMDLYCGVMAAPAADEAPGLGEGGIRLPGDADRGQRPRAGITEL</sequence>
<dbReference type="Proteomes" id="UP000751190">
    <property type="component" value="Unassembled WGS sequence"/>
</dbReference>
<dbReference type="AlphaFoldDB" id="A0A8J5Y0H2"/>
<evidence type="ECO:0000256" key="1">
    <source>
        <dbReference type="SAM" id="MobiDB-lite"/>
    </source>
</evidence>
<gene>
    <name evidence="2" type="ORF">KFE25_007518</name>
</gene>
<protein>
    <submittedName>
        <fullName evidence="2">Uncharacterized protein</fullName>
    </submittedName>
</protein>